<evidence type="ECO:0000313" key="5">
    <source>
        <dbReference type="Proteomes" id="UP000313645"/>
    </source>
</evidence>
<protein>
    <submittedName>
        <fullName evidence="4">Alpha/beta hydrolase</fullName>
    </submittedName>
</protein>
<dbReference type="InterPro" id="IPR050266">
    <property type="entry name" value="AB_hydrolase_sf"/>
</dbReference>
<sequence length="303" mass="32792">MTTPVDIAPAVVGRELPAPQESDWPLDDLVLRGLTWSRPETSQVAPPIIGLHGWLDNAATFSRIAPALGWSRPFYGIDFAGHGHSDHRGAGQSYPLLDYVKDIAGLVERHFQQPVVIVGHSLGGIVGSLYAATFPERVDRLVMIDSLGPLTQSPESGPEQLRKGIRKHLRGSGAAMTYGSVEDAARIRAGGLSPLSPEAAALLVPRNLRPVEGGYQWRTDARLRYPSLSRLDEAQVAGFLQAIEAPTLFVRASDGLLGGRESWRKRIELIPHLQEAVVPGSHHCHLDGEVQPVIDAISAFLTS</sequence>
<dbReference type="PANTHER" id="PTHR43798">
    <property type="entry name" value="MONOACYLGLYCEROL LIPASE"/>
    <property type="match status" value="1"/>
</dbReference>
<proteinExistence type="inferred from homology"/>
<keyword evidence="2 4" id="KW-0378">Hydrolase</keyword>
<dbReference type="InterPro" id="IPR020802">
    <property type="entry name" value="TesA-like"/>
</dbReference>
<organism evidence="4 5">
    <name type="scientific">Marinobacter halodurans</name>
    <dbReference type="NCBI Taxonomy" id="2528979"/>
    <lineage>
        <taxon>Bacteria</taxon>
        <taxon>Pseudomonadati</taxon>
        <taxon>Pseudomonadota</taxon>
        <taxon>Gammaproteobacteria</taxon>
        <taxon>Pseudomonadales</taxon>
        <taxon>Marinobacteraceae</taxon>
        <taxon>Marinobacter</taxon>
    </lineage>
</organism>
<dbReference type="PANTHER" id="PTHR43798:SF14">
    <property type="entry name" value="SERINE HYDROLASE-LIKE PROTEIN DDB_G0286239"/>
    <property type="match status" value="1"/>
</dbReference>
<evidence type="ECO:0000313" key="4">
    <source>
        <dbReference type="EMBL" id="TBW54735.1"/>
    </source>
</evidence>
<dbReference type="Gene3D" id="3.40.50.1820">
    <property type="entry name" value="alpha/beta hydrolase"/>
    <property type="match status" value="1"/>
</dbReference>
<comment type="similarity">
    <text evidence="1">Belongs to the AB hydrolase superfamily.</text>
</comment>
<name>A0ABY1ZN85_9GAMM</name>
<reference evidence="4 5" key="1">
    <citation type="submission" date="2019-02" db="EMBL/GenBank/DDBJ databases">
        <title>Marinobacter halodurans sp. nov., a marine bacterium isolated from sea tidal flat.</title>
        <authorList>
            <person name="Yoo Y."/>
            <person name="Lee D.W."/>
            <person name="Kim B.S."/>
            <person name="Kim J.-J."/>
        </authorList>
    </citation>
    <scope>NUCLEOTIDE SEQUENCE [LARGE SCALE GENOMIC DNA]</scope>
    <source>
        <strain evidence="4 5">YJ-S3-2</strain>
    </source>
</reference>
<dbReference type="InterPro" id="IPR029058">
    <property type="entry name" value="AB_hydrolase_fold"/>
</dbReference>
<dbReference type="GO" id="GO:0016787">
    <property type="term" value="F:hydrolase activity"/>
    <property type="evidence" value="ECO:0007669"/>
    <property type="project" value="UniProtKB-KW"/>
</dbReference>
<keyword evidence="5" id="KW-1185">Reference proteome</keyword>
<gene>
    <name evidence="4" type="ORF">EZI54_12760</name>
</gene>
<feature type="domain" description="Thioesterase TesA-like" evidence="3">
    <location>
        <begin position="49"/>
        <end position="301"/>
    </location>
</feature>
<accession>A0ABY1ZN85</accession>
<dbReference type="EMBL" id="SJDL01000019">
    <property type="protein sequence ID" value="TBW54735.1"/>
    <property type="molecule type" value="Genomic_DNA"/>
</dbReference>
<dbReference type="PRINTS" id="PR00111">
    <property type="entry name" value="ABHYDROLASE"/>
</dbReference>
<dbReference type="InterPro" id="IPR000073">
    <property type="entry name" value="AB_hydrolase_1"/>
</dbReference>
<dbReference type="RefSeq" id="WP_131482273.1">
    <property type="nucleotide sequence ID" value="NZ_SJDL01000019.1"/>
</dbReference>
<dbReference type="SUPFAM" id="SSF53474">
    <property type="entry name" value="alpha/beta-Hydrolases"/>
    <property type="match status" value="1"/>
</dbReference>
<evidence type="ECO:0000259" key="3">
    <source>
        <dbReference type="SMART" id="SM00824"/>
    </source>
</evidence>
<dbReference type="SMART" id="SM00824">
    <property type="entry name" value="PKS_TE"/>
    <property type="match status" value="1"/>
</dbReference>
<evidence type="ECO:0000256" key="2">
    <source>
        <dbReference type="ARBA" id="ARBA00022801"/>
    </source>
</evidence>
<dbReference type="Pfam" id="PF00561">
    <property type="entry name" value="Abhydrolase_1"/>
    <property type="match status" value="1"/>
</dbReference>
<dbReference type="Proteomes" id="UP000313645">
    <property type="component" value="Unassembled WGS sequence"/>
</dbReference>
<comment type="caution">
    <text evidence="4">The sequence shown here is derived from an EMBL/GenBank/DDBJ whole genome shotgun (WGS) entry which is preliminary data.</text>
</comment>
<evidence type="ECO:0000256" key="1">
    <source>
        <dbReference type="ARBA" id="ARBA00008645"/>
    </source>
</evidence>